<reference evidence="1 2" key="1">
    <citation type="submission" date="2012-10" db="EMBL/GenBank/DDBJ databases">
        <authorList>
            <person name="Harkins D.M."/>
            <person name="Durkin A.S."/>
            <person name="Brinkac L.M."/>
            <person name="Haft D.H."/>
            <person name="Selengut J.D."/>
            <person name="Sanka R."/>
            <person name="DePew J."/>
            <person name="Purushe J."/>
            <person name="Whelen A.C."/>
            <person name="Vinetz J.M."/>
            <person name="Sutton G.G."/>
            <person name="Nierman W.C."/>
            <person name="Fouts D.E."/>
        </authorList>
    </citation>
    <scope>NUCLEOTIDE SEQUENCE [LARGE SCALE GENOMIC DNA]</scope>
    <source>
        <strain evidence="1 2">2006001853</strain>
    </source>
</reference>
<protein>
    <submittedName>
        <fullName evidence="1">Uncharacterized protein</fullName>
    </submittedName>
</protein>
<accession>A0A828Z832</accession>
<name>A0A828Z832_9LEPT</name>
<proteinExistence type="predicted"/>
<evidence type="ECO:0000313" key="1">
    <source>
        <dbReference type="EMBL" id="EKR66553.1"/>
    </source>
</evidence>
<sequence length="59" mass="7350">MSELFKDLYSKNVLEKIAISFSKKLPTISQKEWIQKFKQKDWEKLELRQRIRRIGEFYR</sequence>
<evidence type="ECO:0000313" key="2">
    <source>
        <dbReference type="Proteomes" id="UP000001338"/>
    </source>
</evidence>
<dbReference type="AlphaFoldDB" id="A0A828Z832"/>
<gene>
    <name evidence="1" type="ORF">LEP1GSC036_3487</name>
</gene>
<organism evidence="1 2">
    <name type="scientific">Leptospira weilii str. 2006001853</name>
    <dbReference type="NCBI Taxonomy" id="1001589"/>
    <lineage>
        <taxon>Bacteria</taxon>
        <taxon>Pseudomonadati</taxon>
        <taxon>Spirochaetota</taxon>
        <taxon>Spirochaetia</taxon>
        <taxon>Leptospirales</taxon>
        <taxon>Leptospiraceae</taxon>
        <taxon>Leptospira</taxon>
    </lineage>
</organism>
<dbReference type="EMBL" id="AFLV02000003">
    <property type="protein sequence ID" value="EKR66553.1"/>
    <property type="molecule type" value="Genomic_DNA"/>
</dbReference>
<dbReference type="Proteomes" id="UP000001338">
    <property type="component" value="Unassembled WGS sequence"/>
</dbReference>
<comment type="caution">
    <text evidence="1">The sequence shown here is derived from an EMBL/GenBank/DDBJ whole genome shotgun (WGS) entry which is preliminary data.</text>
</comment>
<dbReference type="RefSeq" id="WP_004496191.1">
    <property type="nucleotide sequence ID" value="NZ_AFLV02000003.1"/>
</dbReference>
<dbReference type="GeneID" id="61112829"/>